<organism evidence="3 4">
    <name type="scientific">Aliibacillus thermotolerans</name>
    <dbReference type="NCBI Taxonomy" id="1834418"/>
    <lineage>
        <taxon>Bacteria</taxon>
        <taxon>Bacillati</taxon>
        <taxon>Bacillota</taxon>
        <taxon>Bacilli</taxon>
        <taxon>Bacillales</taxon>
        <taxon>Bacillaceae</taxon>
        <taxon>Aliibacillus</taxon>
    </lineage>
</organism>
<evidence type="ECO:0000256" key="2">
    <source>
        <dbReference type="SAM" id="SignalP"/>
    </source>
</evidence>
<protein>
    <submittedName>
        <fullName evidence="3">YusW family protein</fullName>
    </submittedName>
</protein>
<dbReference type="EMBL" id="JBHSPF010000059">
    <property type="protein sequence ID" value="MFC5629515.1"/>
    <property type="molecule type" value="Genomic_DNA"/>
</dbReference>
<feature type="signal peptide" evidence="2">
    <location>
        <begin position="1"/>
        <end position="22"/>
    </location>
</feature>
<dbReference type="PROSITE" id="PS51257">
    <property type="entry name" value="PROKAR_LIPOPROTEIN"/>
    <property type="match status" value="1"/>
</dbReference>
<name>A0ABW0UB17_9BACI</name>
<proteinExistence type="predicted"/>
<dbReference type="RefSeq" id="WP_270897238.1">
    <property type="nucleotide sequence ID" value="NZ_JBHSPF010000059.1"/>
</dbReference>
<dbReference type="InterPro" id="IPR025623">
    <property type="entry name" value="YusW"/>
</dbReference>
<evidence type="ECO:0000256" key="1">
    <source>
        <dbReference type="SAM" id="MobiDB-lite"/>
    </source>
</evidence>
<keyword evidence="4" id="KW-1185">Reference proteome</keyword>
<comment type="caution">
    <text evidence="3">The sequence shown here is derived from an EMBL/GenBank/DDBJ whole genome shotgun (WGS) entry which is preliminary data.</text>
</comment>
<evidence type="ECO:0000313" key="3">
    <source>
        <dbReference type="EMBL" id="MFC5629515.1"/>
    </source>
</evidence>
<reference evidence="4" key="1">
    <citation type="journal article" date="2019" name="Int. J. Syst. Evol. Microbiol.">
        <title>The Global Catalogue of Microorganisms (GCM) 10K type strain sequencing project: providing services to taxonomists for standard genome sequencing and annotation.</title>
        <authorList>
            <consortium name="The Broad Institute Genomics Platform"/>
            <consortium name="The Broad Institute Genome Sequencing Center for Infectious Disease"/>
            <person name="Wu L."/>
            <person name="Ma J."/>
        </authorList>
    </citation>
    <scope>NUCLEOTIDE SEQUENCE [LARGE SCALE GENOMIC DNA]</scope>
    <source>
        <strain evidence="4">CGMCC 1.15790</strain>
    </source>
</reference>
<feature type="compositionally biased region" description="Polar residues" evidence="1">
    <location>
        <begin position="33"/>
        <end position="43"/>
    </location>
</feature>
<feature type="chain" id="PRO_5046360449" evidence="2">
    <location>
        <begin position="23"/>
        <end position="165"/>
    </location>
</feature>
<sequence length="165" mass="18859">MMTRAILITMSACLLSVLIACGENEPDTEEEMNQSSSDATIDQATPEEEERNSNGTADISVPFDQFYLEVIYENAVSYEVDFEKDGDRIEVEIDDDLNQAKKQGEEALSELEPIFHRLTFDEDTPNEEVIAEVLESFQLEDNFEKFELEVDFTTGTEKEYEETRS</sequence>
<gene>
    <name evidence="3" type="ORF">ACFPTR_11690</name>
</gene>
<accession>A0ABW0UB17</accession>
<keyword evidence="2" id="KW-0732">Signal</keyword>
<dbReference type="Proteomes" id="UP001596143">
    <property type="component" value="Unassembled WGS sequence"/>
</dbReference>
<dbReference type="Pfam" id="PF14039">
    <property type="entry name" value="YusW"/>
    <property type="match status" value="1"/>
</dbReference>
<feature type="region of interest" description="Disordered" evidence="1">
    <location>
        <begin position="25"/>
        <end position="58"/>
    </location>
</feature>
<evidence type="ECO:0000313" key="4">
    <source>
        <dbReference type="Proteomes" id="UP001596143"/>
    </source>
</evidence>